<evidence type="ECO:0000313" key="2">
    <source>
        <dbReference type="EMBL" id="TGC09694.1"/>
    </source>
</evidence>
<accession>A0A4E0QAX2</accession>
<dbReference type="Proteomes" id="UP000297295">
    <property type="component" value="Unassembled WGS sequence"/>
</dbReference>
<dbReference type="PANTHER" id="PTHR35902:SF3">
    <property type="entry name" value="NPCBM-ASSOCIATED, NEW3 DOMAIN OF ALPHA-GALACTOSIDASE"/>
    <property type="match status" value="1"/>
</dbReference>
<dbReference type="PANTHER" id="PTHR35902">
    <property type="entry name" value="S-LAYER DOMAIN-LIKE PROTEIN-RELATED"/>
    <property type="match status" value="1"/>
</dbReference>
<evidence type="ECO:0000256" key="1">
    <source>
        <dbReference type="SAM" id="Phobius"/>
    </source>
</evidence>
<dbReference type="EMBL" id="PGGK01000004">
    <property type="protein sequence ID" value="TGC09694.1"/>
    <property type="molecule type" value="Genomic_DNA"/>
</dbReference>
<keyword evidence="1" id="KW-0812">Transmembrane</keyword>
<reference evidence="2 3" key="1">
    <citation type="submission" date="2017-11" db="EMBL/GenBank/DDBJ databases">
        <title>Isolation and Characterization of Methanogenic Archaea from Saline Meromictic Lake at Siberia.</title>
        <authorList>
            <person name="Shen Y."/>
            <person name="Huang H.-H."/>
            <person name="Lai M.-C."/>
            <person name="Chen S.-C."/>
        </authorList>
    </citation>
    <scope>NUCLEOTIDE SEQUENCE [LARGE SCALE GENOMIC DNA]</scope>
    <source>
        <strain evidence="2 3">SY-01</strain>
    </source>
</reference>
<feature type="transmembrane region" description="Helical" evidence="1">
    <location>
        <begin position="379"/>
        <end position="398"/>
    </location>
</feature>
<keyword evidence="1" id="KW-1133">Transmembrane helix</keyword>
<dbReference type="AlphaFoldDB" id="A0A4E0QAX2"/>
<comment type="caution">
    <text evidence="2">The sequence shown here is derived from an EMBL/GenBank/DDBJ whole genome shotgun (WGS) entry which is preliminary data.</text>
</comment>
<gene>
    <name evidence="2" type="ORF">CUN85_04850</name>
</gene>
<evidence type="ECO:0000313" key="3">
    <source>
        <dbReference type="Proteomes" id="UP000297295"/>
    </source>
</evidence>
<name>A0A4E0QAX2_9EURY</name>
<dbReference type="RefSeq" id="WP_135389208.1">
    <property type="nucleotide sequence ID" value="NZ_PGGK01000004.1"/>
</dbReference>
<proteinExistence type="predicted"/>
<evidence type="ECO:0008006" key="4">
    <source>
        <dbReference type="Google" id="ProtNLM"/>
    </source>
</evidence>
<keyword evidence="1" id="KW-0472">Membrane</keyword>
<organism evidence="2 3">
    <name type="scientific">Methanolobus halotolerans</name>
    <dbReference type="NCBI Taxonomy" id="2052935"/>
    <lineage>
        <taxon>Archaea</taxon>
        <taxon>Methanobacteriati</taxon>
        <taxon>Methanobacteriota</taxon>
        <taxon>Stenosarchaea group</taxon>
        <taxon>Methanomicrobia</taxon>
        <taxon>Methanosarcinales</taxon>
        <taxon>Methanosarcinaceae</taxon>
        <taxon>Methanolobus</taxon>
    </lineage>
</organism>
<dbReference type="PROSITE" id="PS51257">
    <property type="entry name" value="PROKAR_LIPOPROTEIN"/>
    <property type="match status" value="1"/>
</dbReference>
<protein>
    <recommendedName>
        <fullName evidence="4">CARDB domain-containing protein</fullName>
    </recommendedName>
</protein>
<dbReference type="OrthoDB" id="65070at2157"/>
<keyword evidence="3" id="KW-1185">Reference proteome</keyword>
<sequence length="420" mass="45621">MNLKTILRTIIAACMILAACSSFTLAATSEVRPTVTLNYETEPEAFMPGDTGTITVVLQNMASGGVYITEDDETLSMNAYIASATIGGNNDFEILDNGYHNIGLLGPQDTIKLSFNVKAKDSASIGTHFLNLQLVGGSNMYDLNYRIPVKVDDRDLKLIVSSLPSTLMNEVSSVGVEVINRRPNDVTSVIVSPAGEGMIFTPSEFFIGAIPAGNRSTATFTLNTMQCDLERSNVSFAVSYFNGDNFHNAGETTRDVRIIDQHSLILTSLETERTGNTYTFSGDLNNFGTTDAKNVIVSVRGSEFIKPVQPYAKYFIGTLEADDFSSFELSAQMLSGNISSIPVLIEFRDPDNDYISIVENIEIDSSGFVSSNSDNKSPVAPGAVAGVFAIAIVALITYSWKKRKQQEDGVQEEDVEPYIE</sequence>